<feature type="transmembrane region" description="Helical" evidence="1">
    <location>
        <begin position="20"/>
        <end position="40"/>
    </location>
</feature>
<feature type="transmembrane region" description="Helical" evidence="1">
    <location>
        <begin position="201"/>
        <end position="220"/>
    </location>
</feature>
<feature type="transmembrane region" description="Helical" evidence="1">
    <location>
        <begin position="127"/>
        <end position="148"/>
    </location>
</feature>
<feature type="transmembrane region" description="Helical" evidence="1">
    <location>
        <begin position="160"/>
        <end position="181"/>
    </location>
</feature>
<name>A0A6L5YCR9_9BACT</name>
<keyword evidence="1" id="KW-0812">Transmembrane</keyword>
<evidence type="ECO:0000313" key="2">
    <source>
        <dbReference type="EMBL" id="MST55990.1"/>
    </source>
</evidence>
<keyword evidence="3" id="KW-1185">Reference proteome</keyword>
<proteinExistence type="predicted"/>
<accession>A0A6L5YCR9</accession>
<keyword evidence="1" id="KW-1133">Transmembrane helix</keyword>
<sequence length="227" mass="23487">MSDKLSAFGGVWNRPARGIGVTTLWIVIVACFFPNLYLYLVHGAWPGWGAAFQAWLMIVSICGAVYFIEPISYFPVLGEVGIYIAFLTGNIGNLRVPCSAAAQEAVGTESGSPEALIVSTVGLTGSVVVNLFFVTLAAVAGASVLSVLPAGIVSAFKSCAVPAVFGAMFVSCVIKEPLLAVPGIGIPGLLFASGRPALQHPATLILGAVFGTIVTARVLYKAGIIKK</sequence>
<dbReference type="AlphaFoldDB" id="A0A6L5YCR9"/>
<protein>
    <submittedName>
        <fullName evidence="2">Uncharacterized protein</fullName>
    </submittedName>
</protein>
<evidence type="ECO:0000313" key="3">
    <source>
        <dbReference type="Proteomes" id="UP000473699"/>
    </source>
</evidence>
<dbReference type="Proteomes" id="UP000473699">
    <property type="component" value="Unassembled WGS sequence"/>
</dbReference>
<gene>
    <name evidence="2" type="ORF">FYJ74_08100</name>
</gene>
<keyword evidence="1" id="KW-0472">Membrane</keyword>
<dbReference type="EMBL" id="VUNH01000008">
    <property type="protein sequence ID" value="MST55990.1"/>
    <property type="molecule type" value="Genomic_DNA"/>
</dbReference>
<feature type="transmembrane region" description="Helical" evidence="1">
    <location>
        <begin position="47"/>
        <end position="68"/>
    </location>
</feature>
<comment type="caution">
    <text evidence="2">The sequence shown here is derived from an EMBL/GenBank/DDBJ whole genome shotgun (WGS) entry which is preliminary data.</text>
</comment>
<dbReference type="PROSITE" id="PS51257">
    <property type="entry name" value="PROKAR_LIPOPROTEIN"/>
    <property type="match status" value="1"/>
</dbReference>
<evidence type="ECO:0000256" key="1">
    <source>
        <dbReference type="SAM" id="Phobius"/>
    </source>
</evidence>
<organism evidence="2 3">
    <name type="scientific">Pyramidobacter porci</name>
    <dbReference type="NCBI Taxonomy" id="2605789"/>
    <lineage>
        <taxon>Bacteria</taxon>
        <taxon>Thermotogati</taxon>
        <taxon>Synergistota</taxon>
        <taxon>Synergistia</taxon>
        <taxon>Synergistales</taxon>
        <taxon>Dethiosulfovibrionaceae</taxon>
        <taxon>Pyramidobacter</taxon>
    </lineage>
</organism>
<dbReference type="RefSeq" id="WP_154529079.1">
    <property type="nucleotide sequence ID" value="NZ_VUNH01000008.1"/>
</dbReference>
<reference evidence="2 3" key="1">
    <citation type="submission" date="2019-08" db="EMBL/GenBank/DDBJ databases">
        <title>In-depth cultivation of the pig gut microbiome towards novel bacterial diversity and tailored functional studies.</title>
        <authorList>
            <person name="Wylensek D."/>
            <person name="Hitch T.C.A."/>
            <person name="Clavel T."/>
        </authorList>
    </citation>
    <scope>NUCLEOTIDE SEQUENCE [LARGE SCALE GENOMIC DNA]</scope>
    <source>
        <strain evidence="2 3">SM-530-WT-4B</strain>
    </source>
</reference>